<proteinExistence type="predicted"/>
<gene>
    <name evidence="2" type="ORF">BD626DRAFT_171417</name>
</gene>
<evidence type="ECO:0000313" key="2">
    <source>
        <dbReference type="EMBL" id="TRM67252.1"/>
    </source>
</evidence>
<reference evidence="2 3" key="1">
    <citation type="journal article" date="2019" name="New Phytol.">
        <title>Comparative genomics reveals unique wood-decay strategies and fruiting body development in the Schizophyllaceae.</title>
        <authorList>
            <person name="Almasi E."/>
            <person name="Sahu N."/>
            <person name="Krizsan K."/>
            <person name="Balint B."/>
            <person name="Kovacs G.M."/>
            <person name="Kiss B."/>
            <person name="Cseklye J."/>
            <person name="Drula E."/>
            <person name="Henrissat B."/>
            <person name="Nagy I."/>
            <person name="Chovatia M."/>
            <person name="Adam C."/>
            <person name="LaButti K."/>
            <person name="Lipzen A."/>
            <person name="Riley R."/>
            <person name="Grigoriev I.V."/>
            <person name="Nagy L.G."/>
        </authorList>
    </citation>
    <scope>NUCLEOTIDE SEQUENCE [LARGE SCALE GENOMIC DNA]</scope>
    <source>
        <strain evidence="2 3">NL-1724</strain>
    </source>
</reference>
<feature type="compositionally biased region" description="Low complexity" evidence="1">
    <location>
        <begin position="45"/>
        <end position="56"/>
    </location>
</feature>
<sequence>MRNESVSRSTASSYRGASWASHRLRDDGKLSRDHYGAPGSCVNGAPRPRVSRASPRFRPCLSSGVTLSSHRRRRGRLHRATVLGVKTTSPLSSFCPRFFGAAFVDGARAPYASPAWSARCEFGMVRQMSRHRPRCARPSMRWRRWMLVARRPFARSRLVDCRLSAQLPIVILSPSRIVSPRIAAGRRFLPSDVVDRPPASRTNLGRWIAPPPFIGE</sequence>
<dbReference type="AlphaFoldDB" id="A0A550CR24"/>
<dbReference type="Proteomes" id="UP000320762">
    <property type="component" value="Unassembled WGS sequence"/>
</dbReference>
<evidence type="ECO:0000313" key="3">
    <source>
        <dbReference type="Proteomes" id="UP000320762"/>
    </source>
</evidence>
<accession>A0A550CR24</accession>
<feature type="region of interest" description="Disordered" evidence="1">
    <location>
        <begin position="30"/>
        <end position="56"/>
    </location>
</feature>
<name>A0A550CR24_9AGAR</name>
<comment type="caution">
    <text evidence="2">The sequence shown here is derived from an EMBL/GenBank/DDBJ whole genome shotgun (WGS) entry which is preliminary data.</text>
</comment>
<dbReference type="EMBL" id="VDMD01000003">
    <property type="protein sequence ID" value="TRM67252.1"/>
    <property type="molecule type" value="Genomic_DNA"/>
</dbReference>
<keyword evidence="3" id="KW-1185">Reference proteome</keyword>
<evidence type="ECO:0000256" key="1">
    <source>
        <dbReference type="SAM" id="MobiDB-lite"/>
    </source>
</evidence>
<protein>
    <submittedName>
        <fullName evidence="2">Uncharacterized protein</fullName>
    </submittedName>
</protein>
<organism evidence="2 3">
    <name type="scientific">Schizophyllum amplum</name>
    <dbReference type="NCBI Taxonomy" id="97359"/>
    <lineage>
        <taxon>Eukaryota</taxon>
        <taxon>Fungi</taxon>
        <taxon>Dikarya</taxon>
        <taxon>Basidiomycota</taxon>
        <taxon>Agaricomycotina</taxon>
        <taxon>Agaricomycetes</taxon>
        <taxon>Agaricomycetidae</taxon>
        <taxon>Agaricales</taxon>
        <taxon>Schizophyllaceae</taxon>
        <taxon>Schizophyllum</taxon>
    </lineage>
</organism>